<accession>C8PIG3</accession>
<dbReference type="PANTHER" id="PTHR20861">
    <property type="entry name" value="HOMOSERINE/4-DIPHOSPHOCYTIDYL-2-C-METHYL-D-ERYTHRITOL KINASE"/>
    <property type="match status" value="1"/>
</dbReference>
<dbReference type="Pfam" id="PF08544">
    <property type="entry name" value="GHMP_kinases_C"/>
    <property type="match status" value="1"/>
</dbReference>
<dbReference type="Gene3D" id="3.30.70.890">
    <property type="entry name" value="GHMP kinase, C-terminal domain"/>
    <property type="match status" value="1"/>
</dbReference>
<evidence type="ECO:0000256" key="1">
    <source>
        <dbReference type="ARBA" id="ARBA00005015"/>
    </source>
</evidence>
<dbReference type="Gene3D" id="3.30.230.10">
    <property type="match status" value="1"/>
</dbReference>
<dbReference type="EC" id="2.7.1.39" evidence="3 12"/>
<evidence type="ECO:0000256" key="11">
    <source>
        <dbReference type="ARBA" id="ARBA00049375"/>
    </source>
</evidence>
<dbReference type="Pfam" id="PF00288">
    <property type="entry name" value="GHMP_kinases_N"/>
    <property type="match status" value="1"/>
</dbReference>
<evidence type="ECO:0000256" key="3">
    <source>
        <dbReference type="ARBA" id="ARBA00012078"/>
    </source>
</evidence>
<comment type="catalytic activity">
    <reaction evidence="11 12">
        <text>L-homoserine + ATP = O-phospho-L-homoserine + ADP + H(+)</text>
        <dbReference type="Rhea" id="RHEA:13985"/>
        <dbReference type="ChEBI" id="CHEBI:15378"/>
        <dbReference type="ChEBI" id="CHEBI:30616"/>
        <dbReference type="ChEBI" id="CHEBI:57476"/>
        <dbReference type="ChEBI" id="CHEBI:57590"/>
        <dbReference type="ChEBI" id="CHEBI:456216"/>
        <dbReference type="EC" id="2.7.1.39"/>
    </reaction>
</comment>
<evidence type="ECO:0000256" key="4">
    <source>
        <dbReference type="ARBA" id="ARBA00017858"/>
    </source>
</evidence>
<evidence type="ECO:0000256" key="7">
    <source>
        <dbReference type="ARBA" id="ARBA00022697"/>
    </source>
</evidence>
<evidence type="ECO:0000256" key="2">
    <source>
        <dbReference type="ARBA" id="ARBA00007370"/>
    </source>
</evidence>
<keyword evidence="6 12" id="KW-0808">Transferase</keyword>
<dbReference type="InterPro" id="IPR036554">
    <property type="entry name" value="GHMP_kinase_C_sf"/>
</dbReference>
<evidence type="ECO:0000313" key="16">
    <source>
        <dbReference type="Proteomes" id="UP000005709"/>
    </source>
</evidence>
<evidence type="ECO:0000259" key="14">
    <source>
        <dbReference type="Pfam" id="PF08544"/>
    </source>
</evidence>
<dbReference type="InterPro" id="IPR006204">
    <property type="entry name" value="GHMP_kinase_N_dom"/>
</dbReference>
<dbReference type="PROSITE" id="PS00627">
    <property type="entry name" value="GHMP_KINASES_ATP"/>
    <property type="match status" value="1"/>
</dbReference>
<dbReference type="GO" id="GO:0004413">
    <property type="term" value="F:homoserine kinase activity"/>
    <property type="evidence" value="ECO:0007669"/>
    <property type="project" value="UniProtKB-UniRule"/>
</dbReference>
<dbReference type="GO" id="GO:0005524">
    <property type="term" value="F:ATP binding"/>
    <property type="evidence" value="ECO:0007669"/>
    <property type="project" value="UniProtKB-UniRule"/>
</dbReference>
<dbReference type="RefSeq" id="WP_005872405.1">
    <property type="nucleotide sequence ID" value="NZ_ACYG01000027.1"/>
</dbReference>
<keyword evidence="10 12" id="KW-0067">ATP-binding</keyword>
<name>C8PIG3_9BACT</name>
<keyword evidence="8 12" id="KW-0547">Nucleotide-binding</keyword>
<dbReference type="HAMAP" id="MF_00384">
    <property type="entry name" value="Homoser_kinase"/>
    <property type="match status" value="1"/>
</dbReference>
<feature type="domain" description="GHMP kinase C-terminal" evidence="14">
    <location>
        <begin position="223"/>
        <end position="277"/>
    </location>
</feature>
<evidence type="ECO:0000313" key="15">
    <source>
        <dbReference type="EMBL" id="EEV17328.1"/>
    </source>
</evidence>
<keyword evidence="9 12" id="KW-0418">Kinase</keyword>
<dbReference type="STRING" id="824.CGRAC_0649"/>
<dbReference type="UniPathway" id="UPA00050">
    <property type="reaction ID" value="UER00064"/>
</dbReference>
<proteinExistence type="inferred from homology"/>
<evidence type="ECO:0000256" key="6">
    <source>
        <dbReference type="ARBA" id="ARBA00022679"/>
    </source>
</evidence>
<comment type="function">
    <text evidence="12">Catalyzes the ATP-dependent phosphorylation of L-homoserine to L-homoserine phosphate.</text>
</comment>
<evidence type="ECO:0000256" key="12">
    <source>
        <dbReference type="HAMAP-Rule" id="MF_00384"/>
    </source>
</evidence>
<dbReference type="eggNOG" id="COG0083">
    <property type="taxonomic scope" value="Bacteria"/>
</dbReference>
<comment type="subcellular location">
    <subcellularLocation>
        <location evidence="12">Cytoplasm</location>
    </subcellularLocation>
</comment>
<keyword evidence="12" id="KW-0963">Cytoplasm</keyword>
<evidence type="ECO:0000259" key="13">
    <source>
        <dbReference type="Pfam" id="PF00288"/>
    </source>
</evidence>
<dbReference type="PIRSF" id="PIRSF000676">
    <property type="entry name" value="Homoser_kin"/>
    <property type="match status" value="1"/>
</dbReference>
<dbReference type="InterPro" id="IPR014721">
    <property type="entry name" value="Ribsml_uS5_D2-typ_fold_subgr"/>
</dbReference>
<dbReference type="SUPFAM" id="SSF55060">
    <property type="entry name" value="GHMP Kinase, C-terminal domain"/>
    <property type="match status" value="1"/>
</dbReference>
<comment type="similarity">
    <text evidence="2 12">Belongs to the GHMP kinase family. Homoserine kinase subfamily.</text>
</comment>
<reference evidence="15 16" key="1">
    <citation type="submission" date="2009-07" db="EMBL/GenBank/DDBJ databases">
        <authorList>
            <person name="Madupu R."/>
            <person name="Sebastian Y."/>
            <person name="Durkin A.S."/>
            <person name="Torralba M."/>
            <person name="Methe B."/>
            <person name="Sutton G.G."/>
            <person name="Strausberg R.L."/>
            <person name="Nelson K.E."/>
        </authorList>
    </citation>
    <scope>NUCLEOTIDE SEQUENCE [LARGE SCALE GENOMIC DNA]</scope>
    <source>
        <strain evidence="15 16">RM3268</strain>
    </source>
</reference>
<evidence type="ECO:0000256" key="8">
    <source>
        <dbReference type="ARBA" id="ARBA00022741"/>
    </source>
</evidence>
<dbReference type="PANTHER" id="PTHR20861:SF1">
    <property type="entry name" value="HOMOSERINE KINASE"/>
    <property type="match status" value="1"/>
</dbReference>
<keyword evidence="5 12" id="KW-0028">Amino-acid biosynthesis</keyword>
<feature type="domain" description="GHMP kinase N-terminal" evidence="13">
    <location>
        <begin position="59"/>
        <end position="138"/>
    </location>
</feature>
<keyword evidence="16" id="KW-1185">Reference proteome</keyword>
<dbReference type="NCBIfam" id="TIGR00191">
    <property type="entry name" value="thrB"/>
    <property type="match status" value="1"/>
</dbReference>
<dbReference type="InterPro" id="IPR020568">
    <property type="entry name" value="Ribosomal_Su5_D2-typ_SF"/>
</dbReference>
<evidence type="ECO:0000256" key="5">
    <source>
        <dbReference type="ARBA" id="ARBA00022605"/>
    </source>
</evidence>
<sequence length="293" mass="32168">MIIRIPATSANLGPGFDALGLSLGLFNEVEITEQKFFCVSLSGEGSDRAWLKKGNAFLNIFNEIYRKLGGRQEINFKFAFHNNIPFSRGLGSSSAVIVGAIASAYKICGFEIDRAKILNTALEYENHPDNIAPATLGGFVSSVVDGKTVRTQKCEISQDLQAVVVIPDTPMPTNESRGRLPKSFSIKDCVSNLSHAAFLSACFMRRDYDSLRYACIDKMHEQMRMGVLPQLFEVREIAYANGALMSSLSGSGSSFLNLAYRSDAAKLKACLSENFKNFRVEILDIDNGGFNID</sequence>
<feature type="binding site" evidence="12">
    <location>
        <begin position="85"/>
        <end position="95"/>
    </location>
    <ligand>
        <name>ATP</name>
        <dbReference type="ChEBI" id="CHEBI:30616"/>
    </ligand>
</feature>
<organism evidence="15 16">
    <name type="scientific">Campylobacter gracilis RM3268</name>
    <dbReference type="NCBI Taxonomy" id="553220"/>
    <lineage>
        <taxon>Bacteria</taxon>
        <taxon>Pseudomonadati</taxon>
        <taxon>Campylobacterota</taxon>
        <taxon>Epsilonproteobacteria</taxon>
        <taxon>Campylobacterales</taxon>
        <taxon>Campylobacteraceae</taxon>
        <taxon>Campylobacter</taxon>
    </lineage>
</organism>
<dbReference type="GO" id="GO:0009088">
    <property type="term" value="P:threonine biosynthetic process"/>
    <property type="evidence" value="ECO:0007669"/>
    <property type="project" value="UniProtKB-UniRule"/>
</dbReference>
<dbReference type="AlphaFoldDB" id="C8PIG3"/>
<dbReference type="InterPro" id="IPR006203">
    <property type="entry name" value="GHMP_knse_ATP-bd_CS"/>
</dbReference>
<comment type="caution">
    <text evidence="15">The sequence shown here is derived from an EMBL/GenBank/DDBJ whole genome shotgun (WGS) entry which is preliminary data.</text>
</comment>
<dbReference type="Proteomes" id="UP000005709">
    <property type="component" value="Unassembled WGS sequence"/>
</dbReference>
<dbReference type="OrthoDB" id="9769912at2"/>
<gene>
    <name evidence="12 15" type="primary">thrB</name>
    <name evidence="15" type="ORF">CAMGR0001_1624</name>
</gene>
<dbReference type="InterPro" id="IPR013750">
    <property type="entry name" value="GHMP_kinase_C_dom"/>
</dbReference>
<dbReference type="InterPro" id="IPR000870">
    <property type="entry name" value="Homoserine_kinase"/>
</dbReference>
<protein>
    <recommendedName>
        <fullName evidence="4 12">Homoserine kinase</fullName>
        <shortName evidence="12">HK</shortName>
        <shortName evidence="12">HSK</shortName>
        <ecNumber evidence="3 12">2.7.1.39</ecNumber>
    </recommendedName>
</protein>
<evidence type="ECO:0000256" key="10">
    <source>
        <dbReference type="ARBA" id="ARBA00022840"/>
    </source>
</evidence>
<dbReference type="EMBL" id="ACYG01000027">
    <property type="protein sequence ID" value="EEV17328.1"/>
    <property type="molecule type" value="Genomic_DNA"/>
</dbReference>
<dbReference type="SUPFAM" id="SSF54211">
    <property type="entry name" value="Ribosomal protein S5 domain 2-like"/>
    <property type="match status" value="1"/>
</dbReference>
<dbReference type="GO" id="GO:0005737">
    <property type="term" value="C:cytoplasm"/>
    <property type="evidence" value="ECO:0007669"/>
    <property type="project" value="UniProtKB-SubCell"/>
</dbReference>
<dbReference type="PRINTS" id="PR00958">
    <property type="entry name" value="HOMSERKINASE"/>
</dbReference>
<evidence type="ECO:0000256" key="9">
    <source>
        <dbReference type="ARBA" id="ARBA00022777"/>
    </source>
</evidence>
<comment type="pathway">
    <text evidence="1 12">Amino-acid biosynthesis; L-threonine biosynthesis; L-threonine from L-aspartate: step 4/5.</text>
</comment>
<keyword evidence="7 12" id="KW-0791">Threonine biosynthesis</keyword>